<reference evidence="3" key="1">
    <citation type="submission" date="2024-05" db="EMBL/GenBank/DDBJ databases">
        <title>Pontimicrobium maritimus sp. nov., isolated form sea water.</title>
        <authorList>
            <person name="Muhammad N."/>
            <person name="Vuong T.Q."/>
            <person name="Han H.L."/>
            <person name="Kim S.-G."/>
        </authorList>
    </citation>
    <scope>NUCLEOTIDE SEQUENCE</scope>
    <source>
        <strain evidence="3">SW4</strain>
    </source>
</reference>
<feature type="transmembrane region" description="Helical" evidence="1">
    <location>
        <begin position="235"/>
        <end position="256"/>
    </location>
</feature>
<dbReference type="Pfam" id="PF02517">
    <property type="entry name" value="Rce1-like"/>
    <property type="match status" value="1"/>
</dbReference>
<dbReference type="EMBL" id="CP157199">
    <property type="protein sequence ID" value="XBG62462.1"/>
    <property type="molecule type" value="Genomic_DNA"/>
</dbReference>
<feature type="transmembrane region" description="Helical" evidence="1">
    <location>
        <begin position="147"/>
        <end position="170"/>
    </location>
</feature>
<dbReference type="GO" id="GO:0004175">
    <property type="term" value="F:endopeptidase activity"/>
    <property type="evidence" value="ECO:0007669"/>
    <property type="project" value="UniProtKB-ARBA"/>
</dbReference>
<keyword evidence="3" id="KW-0378">Hydrolase</keyword>
<gene>
    <name evidence="3" type="ORF">ABGB03_06035</name>
</gene>
<evidence type="ECO:0000313" key="3">
    <source>
        <dbReference type="EMBL" id="XBG62462.1"/>
    </source>
</evidence>
<feature type="domain" description="CAAX prenyl protease 2/Lysostaphin resistance protein A-like" evidence="2">
    <location>
        <begin position="111"/>
        <end position="212"/>
    </location>
</feature>
<organism evidence="3">
    <name type="scientific">Pontimicrobium sp. SW4</name>
    <dbReference type="NCBI Taxonomy" id="3153519"/>
    <lineage>
        <taxon>Bacteria</taxon>
        <taxon>Pseudomonadati</taxon>
        <taxon>Bacteroidota</taxon>
        <taxon>Flavobacteriia</taxon>
        <taxon>Flavobacteriales</taxon>
        <taxon>Flavobacteriaceae</taxon>
        <taxon>Pontimicrobium</taxon>
    </lineage>
</organism>
<name>A0AAU7BW23_9FLAO</name>
<dbReference type="AlphaFoldDB" id="A0AAU7BW23"/>
<feature type="transmembrane region" description="Helical" evidence="1">
    <location>
        <begin position="83"/>
        <end position="102"/>
    </location>
</feature>
<dbReference type="GO" id="GO:0080120">
    <property type="term" value="P:CAAX-box protein maturation"/>
    <property type="evidence" value="ECO:0007669"/>
    <property type="project" value="UniProtKB-ARBA"/>
</dbReference>
<evidence type="ECO:0000259" key="2">
    <source>
        <dbReference type="Pfam" id="PF02517"/>
    </source>
</evidence>
<dbReference type="RefSeq" id="WP_347925699.1">
    <property type="nucleotide sequence ID" value="NZ_CP157199.1"/>
</dbReference>
<feature type="transmembrane region" description="Helical" evidence="1">
    <location>
        <begin position="9"/>
        <end position="25"/>
    </location>
</feature>
<feature type="transmembrane region" description="Helical" evidence="1">
    <location>
        <begin position="176"/>
        <end position="194"/>
    </location>
</feature>
<feature type="transmembrane region" description="Helical" evidence="1">
    <location>
        <begin position="45"/>
        <end position="63"/>
    </location>
</feature>
<keyword evidence="1" id="KW-0812">Transmembrane</keyword>
<dbReference type="InterPro" id="IPR003675">
    <property type="entry name" value="Rce1/LyrA-like_dom"/>
</dbReference>
<accession>A0AAU7BW23</accession>
<protein>
    <submittedName>
        <fullName evidence="3">CPBP family intramembrane glutamic endopeptidase</fullName>
        <ecNumber evidence="3">3.4.-.-</ecNumber>
    </submittedName>
</protein>
<dbReference type="EC" id="3.4.-.-" evidence="3"/>
<proteinExistence type="predicted"/>
<evidence type="ECO:0000256" key="1">
    <source>
        <dbReference type="SAM" id="Phobius"/>
    </source>
</evidence>
<keyword evidence="1" id="KW-0472">Membrane</keyword>
<feature type="transmembrane region" description="Helical" evidence="1">
    <location>
        <begin position="199"/>
        <end position="215"/>
    </location>
</feature>
<sequence length="272" mass="31212">MYNLLKKPLYASILVVIIVASSVFIKLELRSYLINFHITEQQARWIGDIIINFSLFALFFYLIRKLSLEKLGGISNEKLKNKLLLLIPFLLLIPMSTELFDLNWSETNLLNLFILLLWSLSIGFFEESALRGFLQSVYLNKFWKSRMGIILSVFITSFIFGLLHLISWTGNLYSEINQVIIATILGVLFGALLLKTNKLYPIAIIHALFDFFSGIDELKPADNSVSNIVENNSVIQEFSVSFILIPFFIIGIILLIKIKLNELNLRDKLKDI</sequence>
<feature type="transmembrane region" description="Helical" evidence="1">
    <location>
        <begin position="108"/>
        <end position="126"/>
    </location>
</feature>
<keyword evidence="1" id="KW-1133">Transmembrane helix</keyword>